<protein>
    <recommendedName>
        <fullName evidence="2">Alpha/beta hydrolase fold-3 domain-containing protein</fullName>
    </recommendedName>
</protein>
<dbReference type="EMBL" id="RWGY01000026">
    <property type="protein sequence ID" value="TVU21776.1"/>
    <property type="molecule type" value="Genomic_DNA"/>
</dbReference>
<dbReference type="PANTHER" id="PTHR23024">
    <property type="entry name" value="ARYLACETAMIDE DEACETYLASE"/>
    <property type="match status" value="1"/>
</dbReference>
<feature type="domain" description="Alpha/beta hydrolase fold-3" evidence="2">
    <location>
        <begin position="404"/>
        <end position="629"/>
    </location>
</feature>
<dbReference type="Gene3D" id="3.40.50.1820">
    <property type="entry name" value="alpha/beta hydrolase"/>
    <property type="match status" value="2"/>
</dbReference>
<keyword evidence="4" id="KW-1185">Reference proteome</keyword>
<feature type="non-terminal residue" evidence="3">
    <location>
        <position position="1"/>
    </location>
</feature>
<comment type="caution">
    <text evidence="3">The sequence shown here is derived from an EMBL/GenBank/DDBJ whole genome shotgun (WGS) entry which is preliminary data.</text>
</comment>
<dbReference type="Proteomes" id="UP000324897">
    <property type="component" value="Unassembled WGS sequence"/>
</dbReference>
<reference evidence="3 4" key="1">
    <citation type="journal article" date="2019" name="Sci. Rep.">
        <title>A high-quality genome of Eragrostis curvula grass provides insights into Poaceae evolution and supports new strategies to enhance forage quality.</title>
        <authorList>
            <person name="Carballo J."/>
            <person name="Santos B.A.C.M."/>
            <person name="Zappacosta D."/>
            <person name="Garbus I."/>
            <person name="Selva J.P."/>
            <person name="Gallo C.A."/>
            <person name="Diaz A."/>
            <person name="Albertini E."/>
            <person name="Caccamo M."/>
            <person name="Echenique V."/>
        </authorList>
    </citation>
    <scope>NUCLEOTIDE SEQUENCE [LARGE SCALE GENOMIC DNA]</scope>
    <source>
        <strain evidence="4">cv. Victoria</strain>
        <tissue evidence="3">Leaf</tissue>
    </source>
</reference>
<accession>A0A5J9UE11</accession>
<feature type="compositionally biased region" description="Basic residues" evidence="1">
    <location>
        <begin position="40"/>
        <end position="49"/>
    </location>
</feature>
<sequence>RQAAIPGLHRSTINNHVQQQHGAARCGGLLRHRPALQRRLRRPRRRIRPHAGTDSPRRPGVQWRDVVYDAAHGLKARVYRPSVAAGEGGKLPVLLYFHGGGYCVGAYNKPGLCDMFLQRIAADLPAVVLSVQYRLAPEHRLPAAIEDGETFLSWLSGQAALGAGADPWLAESVDFARTFVSGGSAGGNLAHHVVAQASSGQIALGPVRIAGYVLLSPFFGSVERTATESEPPAGVFLTVEMLDQLWRMALPAGATRDHPFANPFSPDSPALQRLALPPVLVVSAELDVLHSHVLSYATRLKEMGTTVELAEFKGEKHGSIDRRSPTMSGNTAPHVVEDFFGVVQLLSDGSVVRRDESVLLPEQPVPAVPGVQWRDIVYDATRGLKVRVYRPSVAADEGGKIPVLVYFHGGGYCLGSYNKPGLCDMFLQRITADLPAIVLSVQYRLAPEHRLPAAIEDGATFLSWLSRQATLGADTEPWLAESADFARTFVSGGSAGANLAHHVVAQASSGQIVLDAVRIAGYVLLSPFFGSIERTATELKPPVGVSLTVEMSDQLWRLALPAGATRDHPLTNPFGPDSPALEPLALPPVLVVASEPDVLLGHVLRYVTRLKEVGKAVELAEFKGEPHGFPVRRWGESNEELIRILKRFAHGTK</sequence>
<dbReference type="OrthoDB" id="408631at2759"/>
<dbReference type="InterPro" id="IPR050466">
    <property type="entry name" value="Carboxylest/Gibb_receptor"/>
</dbReference>
<dbReference type="InterPro" id="IPR029058">
    <property type="entry name" value="AB_hydrolase_fold"/>
</dbReference>
<organism evidence="3 4">
    <name type="scientific">Eragrostis curvula</name>
    <name type="common">weeping love grass</name>
    <dbReference type="NCBI Taxonomy" id="38414"/>
    <lineage>
        <taxon>Eukaryota</taxon>
        <taxon>Viridiplantae</taxon>
        <taxon>Streptophyta</taxon>
        <taxon>Embryophyta</taxon>
        <taxon>Tracheophyta</taxon>
        <taxon>Spermatophyta</taxon>
        <taxon>Magnoliopsida</taxon>
        <taxon>Liliopsida</taxon>
        <taxon>Poales</taxon>
        <taxon>Poaceae</taxon>
        <taxon>PACMAD clade</taxon>
        <taxon>Chloridoideae</taxon>
        <taxon>Eragrostideae</taxon>
        <taxon>Eragrostidinae</taxon>
        <taxon>Eragrostis</taxon>
    </lineage>
</organism>
<dbReference type="Pfam" id="PF07859">
    <property type="entry name" value="Abhydrolase_3"/>
    <property type="match status" value="2"/>
</dbReference>
<dbReference type="InterPro" id="IPR013094">
    <property type="entry name" value="AB_hydrolase_3"/>
</dbReference>
<evidence type="ECO:0000256" key="1">
    <source>
        <dbReference type="SAM" id="MobiDB-lite"/>
    </source>
</evidence>
<dbReference type="PANTHER" id="PTHR23024:SF204">
    <property type="entry name" value="OS01G0153800 PROTEIN"/>
    <property type="match status" value="1"/>
</dbReference>
<name>A0A5J9UE11_9POAL</name>
<evidence type="ECO:0000313" key="3">
    <source>
        <dbReference type="EMBL" id="TVU21776.1"/>
    </source>
</evidence>
<dbReference type="AlphaFoldDB" id="A0A5J9UE11"/>
<dbReference type="SUPFAM" id="SSF53474">
    <property type="entry name" value="alpha/beta-Hydrolases"/>
    <property type="match status" value="2"/>
</dbReference>
<dbReference type="GO" id="GO:0016787">
    <property type="term" value="F:hydrolase activity"/>
    <property type="evidence" value="ECO:0007669"/>
    <property type="project" value="InterPro"/>
</dbReference>
<feature type="domain" description="Alpha/beta hydrolase fold-3" evidence="2">
    <location>
        <begin position="94"/>
        <end position="318"/>
    </location>
</feature>
<gene>
    <name evidence="3" type="ORF">EJB05_31437</name>
</gene>
<evidence type="ECO:0000259" key="2">
    <source>
        <dbReference type="Pfam" id="PF07859"/>
    </source>
</evidence>
<evidence type="ECO:0000313" key="4">
    <source>
        <dbReference type="Proteomes" id="UP000324897"/>
    </source>
</evidence>
<proteinExistence type="predicted"/>
<dbReference type="Gramene" id="TVU21776">
    <property type="protein sequence ID" value="TVU21776"/>
    <property type="gene ID" value="EJB05_31437"/>
</dbReference>
<feature type="region of interest" description="Disordered" evidence="1">
    <location>
        <begin position="40"/>
        <end position="60"/>
    </location>
</feature>